<accession>A0A6G7PSI2</accession>
<dbReference type="EMBL" id="MT129745">
    <property type="protein sequence ID" value="QIJ70100.1"/>
    <property type="molecule type" value="Genomic_RNA"/>
</dbReference>
<dbReference type="CDD" id="cd23185">
    <property type="entry name" value="dsRNAv_Picobirnaviridae_RdRp"/>
    <property type="match status" value="1"/>
</dbReference>
<dbReference type="SUPFAM" id="SSF56672">
    <property type="entry name" value="DNA/RNA polymerases"/>
    <property type="match status" value="1"/>
</dbReference>
<organism evidence="6">
    <name type="scientific">Rabbit picobirnavirus 3</name>
    <dbReference type="NCBI Taxonomy" id="2716677"/>
    <lineage>
        <taxon>Viruses</taxon>
        <taxon>Riboviria</taxon>
        <taxon>Orthornavirae</taxon>
        <taxon>Pisuviricota</taxon>
        <taxon>Duplopiviricetes</taxon>
        <taxon>Durnavirales</taxon>
        <taxon>Picobirnaviridae</taxon>
        <taxon>Orthopicobirnavirus</taxon>
    </lineage>
</organism>
<dbReference type="InterPro" id="IPR043502">
    <property type="entry name" value="DNA/RNA_pol_sf"/>
</dbReference>
<name>A0A6G7PSI2_9VIRU</name>
<evidence type="ECO:0000256" key="2">
    <source>
        <dbReference type="ARBA" id="ARBA00022679"/>
    </source>
</evidence>
<dbReference type="InterPro" id="IPR001205">
    <property type="entry name" value="RNA-dir_pol_C"/>
</dbReference>
<evidence type="ECO:0000259" key="5">
    <source>
        <dbReference type="Pfam" id="PF00680"/>
    </source>
</evidence>
<proteinExistence type="predicted"/>
<dbReference type="GO" id="GO:0003723">
    <property type="term" value="F:RNA binding"/>
    <property type="evidence" value="ECO:0007669"/>
    <property type="project" value="InterPro"/>
</dbReference>
<keyword evidence="1 6" id="KW-0696">RNA-directed RNA polymerase</keyword>
<dbReference type="GO" id="GO:0003968">
    <property type="term" value="F:RNA-directed RNA polymerase activity"/>
    <property type="evidence" value="ECO:0007669"/>
    <property type="project" value="UniProtKB-KW"/>
</dbReference>
<evidence type="ECO:0000256" key="3">
    <source>
        <dbReference type="ARBA" id="ARBA00022695"/>
    </source>
</evidence>
<dbReference type="GO" id="GO:0006351">
    <property type="term" value="P:DNA-templated transcription"/>
    <property type="evidence" value="ECO:0007669"/>
    <property type="project" value="InterPro"/>
</dbReference>
<reference evidence="6" key="1">
    <citation type="submission" date="2020-02" db="EMBL/GenBank/DDBJ databases">
        <title>Comparative analysis of RNA virome composition in rabbits and associated ectoparasites.</title>
        <authorList>
            <person name="Mahar J.E."/>
            <person name="Shi M."/>
            <person name="Hall R.N."/>
            <person name="Strive T."/>
            <person name="Holmes E.C."/>
        </authorList>
    </citation>
    <scope>NUCLEOTIDE SEQUENCE</scope>
    <source>
        <strain evidence="6">GUNCC_DN52067-50</strain>
    </source>
</reference>
<keyword evidence="2" id="KW-0808">Transferase</keyword>
<dbReference type="Pfam" id="PF00680">
    <property type="entry name" value="RdRP_1"/>
    <property type="match status" value="1"/>
</dbReference>
<protein>
    <submittedName>
        <fullName evidence="6">RNA-dependent RNA polymerase</fullName>
    </submittedName>
</protein>
<sequence length="531" mass="61102">MKKVTKLDWRNYYATPNPGLLAYFSHVRLGQDVDIRPPFWKGKSRSQVIEMWNDEISSYHIDDLVPGLMAFEEEMRDKIGPLSIMAPLKERITGIEEYYKDVELASEPIDERAIRAFCDTVRPVKVQRRDWKTTIRDMRLSTNSGAPYFTKRRIIAEAMLENVLPGGYATIPSGPYPATLGWRGQEGGPSIEDVKQRTVWMFPFSVNVQELTMYQPLIIAWKHYHINPAFESNRAVEEKITRLFDTKGDEYVVVTDFSRFDQHFNSDLQRAARQIIHYQIVGASAYDWEDEVFPIKYNIPLICDTDLMYEGDHGMGSGSGGTNFDEDCAHGSMQHEVAIKNGKRLNPNSNAYGDDGYLSYEGIDVDDVISSYTSHGQEMNPDKQWVDKHSMVYLRRYYHDSYRDSKGTMLGIYSTFRALGRLLGQERFIPFKEGSKDYARYVILRAYSIIENCNQHPYFTKFVDFVIKGDKYKLGLALPGFLDSLSSEVKKAMEMDPDLLGYTKTLQLGTKPVDINDWAVVKYLKSKQNSR</sequence>
<evidence type="ECO:0000256" key="4">
    <source>
        <dbReference type="ARBA" id="ARBA00022953"/>
    </source>
</evidence>
<evidence type="ECO:0000256" key="1">
    <source>
        <dbReference type="ARBA" id="ARBA00022484"/>
    </source>
</evidence>
<keyword evidence="3" id="KW-0548">Nucleotidyltransferase</keyword>
<feature type="domain" description="RNA-directed RNA polymerase C-terminal" evidence="5">
    <location>
        <begin position="190"/>
        <end position="399"/>
    </location>
</feature>
<evidence type="ECO:0000313" key="6">
    <source>
        <dbReference type="EMBL" id="QIJ70100.1"/>
    </source>
</evidence>
<keyword evidence="4" id="KW-0693">Viral RNA replication</keyword>